<dbReference type="SMART" id="SM00072">
    <property type="entry name" value="GuKc"/>
    <property type="match status" value="1"/>
</dbReference>
<accession>A0A9D3PB86</accession>
<gene>
    <name evidence="2" type="ORF">MATL_G00254320</name>
</gene>
<dbReference type="AlphaFoldDB" id="A0A9D3PB86"/>
<feature type="domain" description="Guanylate kinase-like" evidence="1">
    <location>
        <begin position="1"/>
        <end position="162"/>
    </location>
</feature>
<dbReference type="OrthoDB" id="439127at2759"/>
<dbReference type="SUPFAM" id="SSF52540">
    <property type="entry name" value="P-loop containing nucleoside triphosphate hydrolases"/>
    <property type="match status" value="1"/>
</dbReference>
<dbReference type="Proteomes" id="UP001046870">
    <property type="component" value="Chromosome 24"/>
</dbReference>
<dbReference type="InterPro" id="IPR008144">
    <property type="entry name" value="Guanylate_kin-like_dom"/>
</dbReference>
<protein>
    <recommendedName>
        <fullName evidence="1">Guanylate kinase-like domain-containing protein</fullName>
    </recommendedName>
</protein>
<dbReference type="InterPro" id="IPR020590">
    <property type="entry name" value="Guanylate_kinase_CS"/>
</dbReference>
<dbReference type="Gene3D" id="3.30.63.10">
    <property type="entry name" value="Guanylate Kinase phosphate binding domain"/>
    <property type="match status" value="1"/>
</dbReference>
<dbReference type="PROSITE" id="PS50052">
    <property type="entry name" value="GUANYLATE_KINASE_2"/>
    <property type="match status" value="1"/>
</dbReference>
<dbReference type="EMBL" id="JAFDVH010000024">
    <property type="protein sequence ID" value="KAG7455227.1"/>
    <property type="molecule type" value="Genomic_DNA"/>
</dbReference>
<dbReference type="PANTHER" id="PTHR23122">
    <property type="entry name" value="MEMBRANE-ASSOCIATED GUANYLATE KINASE MAGUK"/>
    <property type="match status" value="1"/>
</dbReference>
<sequence>MMRDTSRAKKSQETDGVEYKFVSKHQFEVDIINNKFIEHGEYKGNYYGISLDSVRSALAGNKVCLLDVPTHRIKPLRTKEFKPYVVFMKPPPLQHLQQSRRNVKVIYSQDEKGSAKLFSEEDFEEMIVSAQVMESQYGHLFDRVIVNDDLATAFRELRSALEKVESETQWVPRHWMLP</sequence>
<comment type="caution">
    <text evidence="2">The sequence shown here is derived from an EMBL/GenBank/DDBJ whole genome shotgun (WGS) entry which is preliminary data.</text>
</comment>
<keyword evidence="3" id="KW-1185">Reference proteome</keyword>
<dbReference type="InterPro" id="IPR050716">
    <property type="entry name" value="MAGUK"/>
</dbReference>
<evidence type="ECO:0000313" key="3">
    <source>
        <dbReference type="Proteomes" id="UP001046870"/>
    </source>
</evidence>
<dbReference type="Gene3D" id="3.40.50.300">
    <property type="entry name" value="P-loop containing nucleotide triphosphate hydrolases"/>
    <property type="match status" value="1"/>
</dbReference>
<dbReference type="InterPro" id="IPR008145">
    <property type="entry name" value="GK/Ca_channel_bsu"/>
</dbReference>
<dbReference type="PROSITE" id="PS00856">
    <property type="entry name" value="GUANYLATE_KINASE_1"/>
    <property type="match status" value="1"/>
</dbReference>
<reference evidence="2" key="1">
    <citation type="submission" date="2021-01" db="EMBL/GenBank/DDBJ databases">
        <authorList>
            <person name="Zahm M."/>
            <person name="Roques C."/>
            <person name="Cabau C."/>
            <person name="Klopp C."/>
            <person name="Donnadieu C."/>
            <person name="Jouanno E."/>
            <person name="Lampietro C."/>
            <person name="Louis A."/>
            <person name="Herpin A."/>
            <person name="Echchiki A."/>
            <person name="Berthelot C."/>
            <person name="Parey E."/>
            <person name="Roest-Crollius H."/>
            <person name="Braasch I."/>
            <person name="Postlethwait J."/>
            <person name="Bobe J."/>
            <person name="Montfort J."/>
            <person name="Bouchez O."/>
            <person name="Begum T."/>
            <person name="Mejri S."/>
            <person name="Adams A."/>
            <person name="Chen W.-J."/>
            <person name="Guiguen Y."/>
        </authorList>
    </citation>
    <scope>NUCLEOTIDE SEQUENCE</scope>
    <source>
        <strain evidence="2">YG-15Mar2019-1</strain>
        <tissue evidence="2">Brain</tissue>
    </source>
</reference>
<dbReference type="Pfam" id="PF00625">
    <property type="entry name" value="Guanylate_kin"/>
    <property type="match status" value="1"/>
</dbReference>
<evidence type="ECO:0000313" key="2">
    <source>
        <dbReference type="EMBL" id="KAG7455227.1"/>
    </source>
</evidence>
<dbReference type="InterPro" id="IPR027417">
    <property type="entry name" value="P-loop_NTPase"/>
</dbReference>
<proteinExistence type="predicted"/>
<name>A0A9D3PB86_MEGAT</name>
<dbReference type="FunFam" id="3.30.63.10:FF:000002">
    <property type="entry name" value="Guanylate kinase 1"/>
    <property type="match status" value="1"/>
</dbReference>
<evidence type="ECO:0000259" key="1">
    <source>
        <dbReference type="PROSITE" id="PS50052"/>
    </source>
</evidence>
<organism evidence="2 3">
    <name type="scientific">Megalops atlanticus</name>
    <name type="common">Tarpon</name>
    <name type="synonym">Clupea gigantea</name>
    <dbReference type="NCBI Taxonomy" id="7932"/>
    <lineage>
        <taxon>Eukaryota</taxon>
        <taxon>Metazoa</taxon>
        <taxon>Chordata</taxon>
        <taxon>Craniata</taxon>
        <taxon>Vertebrata</taxon>
        <taxon>Euteleostomi</taxon>
        <taxon>Actinopterygii</taxon>
        <taxon>Neopterygii</taxon>
        <taxon>Teleostei</taxon>
        <taxon>Elopiformes</taxon>
        <taxon>Megalopidae</taxon>
        <taxon>Megalops</taxon>
    </lineage>
</organism>